<evidence type="ECO:0000256" key="1">
    <source>
        <dbReference type="ARBA" id="ARBA00022723"/>
    </source>
</evidence>
<accession>A0ABN6RGB6</accession>
<protein>
    <submittedName>
        <fullName evidence="5">Metallophosphoesterase</fullName>
    </submittedName>
</protein>
<proteinExistence type="predicted"/>
<dbReference type="EMBL" id="AP026560">
    <property type="protein sequence ID" value="BDP42395.1"/>
    <property type="molecule type" value="Genomic_DNA"/>
</dbReference>
<dbReference type="Gene3D" id="3.60.21.10">
    <property type="match status" value="1"/>
</dbReference>
<reference evidence="5" key="1">
    <citation type="submission" date="2022-07" db="EMBL/GenBank/DDBJ databases">
        <title>Complete Genome Sequence of the Radioresistant Bacterium Deinococcus aetherius ST0316, Isolated from the Air Dust collected in Lower Stratosphere above Japan.</title>
        <authorList>
            <person name="Satoh K."/>
            <person name="Hagiwara K."/>
            <person name="Katsumata K."/>
            <person name="Kubo A."/>
            <person name="Yokobori S."/>
            <person name="Yamagishi A."/>
            <person name="Oono Y."/>
            <person name="Narumi I."/>
        </authorList>
    </citation>
    <scope>NUCLEOTIDE SEQUENCE</scope>
    <source>
        <strain evidence="5">ST0316</strain>
    </source>
</reference>
<dbReference type="PANTHER" id="PTHR31302:SF31">
    <property type="entry name" value="PHOSPHODIESTERASE YAEI"/>
    <property type="match status" value="1"/>
</dbReference>
<feature type="signal peptide" evidence="3">
    <location>
        <begin position="1"/>
        <end position="21"/>
    </location>
</feature>
<name>A0ABN6RGB6_9DEIO</name>
<keyword evidence="3" id="KW-0732">Signal</keyword>
<gene>
    <name evidence="5" type="ORF">DAETH_23640</name>
</gene>
<dbReference type="PANTHER" id="PTHR31302">
    <property type="entry name" value="TRANSMEMBRANE PROTEIN WITH METALLOPHOSPHOESTERASE DOMAIN-RELATED"/>
    <property type="match status" value="1"/>
</dbReference>
<dbReference type="CDD" id="cd07385">
    <property type="entry name" value="MPP_YkuE_C"/>
    <property type="match status" value="1"/>
</dbReference>
<evidence type="ECO:0000256" key="3">
    <source>
        <dbReference type="SAM" id="SignalP"/>
    </source>
</evidence>
<dbReference type="InterPro" id="IPR051158">
    <property type="entry name" value="Metallophosphoesterase_sf"/>
</dbReference>
<dbReference type="Pfam" id="PF00149">
    <property type="entry name" value="Metallophos"/>
    <property type="match status" value="1"/>
</dbReference>
<dbReference type="InterPro" id="IPR004843">
    <property type="entry name" value="Calcineurin-like_PHP"/>
</dbReference>
<dbReference type="InterPro" id="IPR029052">
    <property type="entry name" value="Metallo-depent_PP-like"/>
</dbReference>
<feature type="domain" description="Calcineurin-like phosphoesterase" evidence="4">
    <location>
        <begin position="42"/>
        <end position="215"/>
    </location>
</feature>
<evidence type="ECO:0000313" key="5">
    <source>
        <dbReference type="EMBL" id="BDP42395.1"/>
    </source>
</evidence>
<dbReference type="RefSeq" id="WP_264775093.1">
    <property type="nucleotide sequence ID" value="NZ_AP026560.1"/>
</dbReference>
<sequence length="276" mass="29767">MRRAAWTVGLGLSALTGVALAQAYTFEVNHHRHELPGLRSPLRVVQLSDLHYGPYMGRGSVRGWVDAALALRPDVVLVTGDFVDRRGTSSLEPLFEELARLRAPLGVWGVWGNHDLAYLRRAAHREGRSTEAAREAFAGKLRRAGIRILRNEGAPLREDVFLAGVDDLRRGEVRLEAALSQAPAGGAVLLMSHTPDLLPEVPGRVGLSLCGHTHGGQVCLPLVGPLVTSSRFGRRFASGFVQGPAPGFVSRGLGVTTLPFRLNCPPEVVVFDFVPG</sequence>
<feature type="chain" id="PRO_5047238886" evidence="3">
    <location>
        <begin position="22"/>
        <end position="276"/>
    </location>
</feature>
<dbReference type="SUPFAM" id="SSF56300">
    <property type="entry name" value="Metallo-dependent phosphatases"/>
    <property type="match status" value="1"/>
</dbReference>
<evidence type="ECO:0000313" key="6">
    <source>
        <dbReference type="Proteomes" id="UP001064971"/>
    </source>
</evidence>
<keyword evidence="1" id="KW-0479">Metal-binding</keyword>
<evidence type="ECO:0000256" key="2">
    <source>
        <dbReference type="ARBA" id="ARBA00022801"/>
    </source>
</evidence>
<keyword evidence="6" id="KW-1185">Reference proteome</keyword>
<evidence type="ECO:0000259" key="4">
    <source>
        <dbReference type="Pfam" id="PF00149"/>
    </source>
</evidence>
<dbReference type="Proteomes" id="UP001064971">
    <property type="component" value="Chromosome"/>
</dbReference>
<keyword evidence="2" id="KW-0378">Hydrolase</keyword>
<organism evidence="5 6">
    <name type="scientific">Deinococcus aetherius</name>
    <dbReference type="NCBI Taxonomy" id="200252"/>
    <lineage>
        <taxon>Bacteria</taxon>
        <taxon>Thermotogati</taxon>
        <taxon>Deinococcota</taxon>
        <taxon>Deinococci</taxon>
        <taxon>Deinococcales</taxon>
        <taxon>Deinococcaceae</taxon>
        <taxon>Deinococcus</taxon>
    </lineage>
</organism>